<accession>A0A9N9H0R1</accession>
<keyword evidence="3" id="KW-1185">Reference proteome</keyword>
<evidence type="ECO:0000313" key="2">
    <source>
        <dbReference type="EMBL" id="CAG8644037.1"/>
    </source>
</evidence>
<feature type="region of interest" description="Disordered" evidence="1">
    <location>
        <begin position="603"/>
        <end position="628"/>
    </location>
</feature>
<reference evidence="2" key="1">
    <citation type="submission" date="2021-06" db="EMBL/GenBank/DDBJ databases">
        <authorList>
            <person name="Kallberg Y."/>
            <person name="Tangrot J."/>
            <person name="Rosling A."/>
        </authorList>
    </citation>
    <scope>NUCLEOTIDE SEQUENCE</scope>
    <source>
        <strain evidence="2">BR232B</strain>
    </source>
</reference>
<comment type="caution">
    <text evidence="2">The sequence shown here is derived from an EMBL/GenBank/DDBJ whole genome shotgun (WGS) entry which is preliminary data.</text>
</comment>
<name>A0A9N9H0R1_9GLOM</name>
<feature type="compositionally biased region" description="Polar residues" evidence="1">
    <location>
        <begin position="701"/>
        <end position="714"/>
    </location>
</feature>
<sequence length="754" mass="84520">MFGAYIRQAGLCIKLSSTIKFIQIQVKLPSIRQSSSVPQSYSHRLPKLFFHNASWKSAGIAGYHSTDTDMVPPKAWFKLLYPESDWDKVSLEEVEDVTDLKKAIKNESPRKLGAFDNSDLTLSATVKVDDASQAMKLDARKGLASILKDFDVRTLDEDINITSVHKSFAENIWLFVTAPAALLSILVKQDITCVFPNGMDSAMSKYLFSSLAFAHSLFFFYTAVKCLGDEDEKLKNKLQNAWVFHVSLENGSGLRVDEPDPFRAIGNRMLLQLFPGKELKHIIDSYEAPDPWTVLELVAKHEKQELKDATIIVVVDGMQNLMASYEDGLRADSRFYRTLTSIGDLAHKGAFLLPCCTATISRPFEYGLKPSIRKRIFLPVISLKTPSILQDDGTKQLIFKEDNTIMKLLEGDCGGHARAVELLWNLSKGLDLDKCNVGGLMRTLQIKIVKLYKGAFPNNDEVEAIARAVLTHQRLASNKYIPNTQKFPDQVVEPGLIRYEKNHHNYGYLHMPYIWLWAIAEKAGGESILPGWRFDDYDGHLAKEDQTLPSGCSWENFEKFNARFHSMKSFAQEENQPPNDARTYAQATSQQLNHKTNLLSQYSSSTPLLQPNSQSTSSMLPTTTTQSTSSNLVFIDETLTAMESVMSTSSEKSDNANCFDSEMTLNSNYENTYENTNNLNVNKTSDVQTSNDTKHNDDNSDTNMQTDTNIDVINSSHLSPKLSSSASLNYAPLSSQNSDPNDTNSFHTVTRLMT</sequence>
<feature type="compositionally biased region" description="Low complexity" evidence="1">
    <location>
        <begin position="715"/>
        <end position="728"/>
    </location>
</feature>
<dbReference type="AlphaFoldDB" id="A0A9N9H0R1"/>
<dbReference type="OrthoDB" id="5597935at2759"/>
<feature type="compositionally biased region" description="Polar residues" evidence="1">
    <location>
        <begin position="732"/>
        <end position="754"/>
    </location>
</feature>
<dbReference type="EMBL" id="CAJVPI010002475">
    <property type="protein sequence ID" value="CAG8644037.1"/>
    <property type="molecule type" value="Genomic_DNA"/>
</dbReference>
<protein>
    <submittedName>
        <fullName evidence="2">10271_t:CDS:1</fullName>
    </submittedName>
</protein>
<proteinExistence type="predicted"/>
<evidence type="ECO:0000256" key="1">
    <source>
        <dbReference type="SAM" id="MobiDB-lite"/>
    </source>
</evidence>
<gene>
    <name evidence="2" type="ORF">PBRASI_LOCUS9931</name>
</gene>
<feature type="non-terminal residue" evidence="2">
    <location>
        <position position="1"/>
    </location>
</feature>
<organism evidence="2 3">
    <name type="scientific">Paraglomus brasilianum</name>
    <dbReference type="NCBI Taxonomy" id="144538"/>
    <lineage>
        <taxon>Eukaryota</taxon>
        <taxon>Fungi</taxon>
        <taxon>Fungi incertae sedis</taxon>
        <taxon>Mucoromycota</taxon>
        <taxon>Glomeromycotina</taxon>
        <taxon>Glomeromycetes</taxon>
        <taxon>Paraglomerales</taxon>
        <taxon>Paraglomeraceae</taxon>
        <taxon>Paraglomus</taxon>
    </lineage>
</organism>
<feature type="region of interest" description="Disordered" evidence="1">
    <location>
        <begin position="672"/>
        <end position="754"/>
    </location>
</feature>
<dbReference type="Proteomes" id="UP000789739">
    <property type="component" value="Unassembled WGS sequence"/>
</dbReference>
<feature type="compositionally biased region" description="Low complexity" evidence="1">
    <location>
        <begin position="672"/>
        <end position="685"/>
    </location>
</feature>
<evidence type="ECO:0000313" key="3">
    <source>
        <dbReference type="Proteomes" id="UP000789739"/>
    </source>
</evidence>